<dbReference type="Proteomes" id="UP000001219">
    <property type="component" value="Chromosome"/>
</dbReference>
<feature type="transmembrane region" description="Helical" evidence="1">
    <location>
        <begin position="80"/>
        <end position="99"/>
    </location>
</feature>
<proteinExistence type="predicted"/>
<dbReference type="InterPro" id="IPR021414">
    <property type="entry name" value="DUF3054"/>
</dbReference>
<name>D0L6Q7_GORB4</name>
<feature type="transmembrane region" description="Helical" evidence="1">
    <location>
        <begin position="7"/>
        <end position="25"/>
    </location>
</feature>
<dbReference type="Pfam" id="PF11255">
    <property type="entry name" value="DUF3054"/>
    <property type="match status" value="1"/>
</dbReference>
<protein>
    <recommendedName>
        <fullName evidence="4">Transmembrane protein</fullName>
    </recommendedName>
</protein>
<feature type="transmembrane region" description="Helical" evidence="1">
    <location>
        <begin position="105"/>
        <end position="130"/>
    </location>
</feature>
<dbReference type="HOGENOM" id="CLU_089113_3_0_11"/>
<dbReference type="eggNOG" id="ENOG503310N">
    <property type="taxonomic scope" value="Bacteria"/>
</dbReference>
<keyword evidence="1" id="KW-0472">Membrane</keyword>
<dbReference type="STRING" id="526226.Gbro_4484"/>
<keyword evidence="3" id="KW-1185">Reference proteome</keyword>
<gene>
    <name evidence="2" type="ordered locus">Gbro_4484</name>
</gene>
<organism evidence="2 3">
    <name type="scientific">Gordonia bronchialis (strain ATCC 25592 / DSM 43247 / BCRC 13721 / JCM 3198 / KCTC 3076 / NBRC 16047 / NCTC 10667)</name>
    <name type="common">Rhodococcus bronchialis</name>
    <dbReference type="NCBI Taxonomy" id="526226"/>
    <lineage>
        <taxon>Bacteria</taxon>
        <taxon>Bacillati</taxon>
        <taxon>Actinomycetota</taxon>
        <taxon>Actinomycetes</taxon>
        <taxon>Mycobacteriales</taxon>
        <taxon>Gordoniaceae</taxon>
        <taxon>Gordonia</taxon>
    </lineage>
</organism>
<dbReference type="AlphaFoldDB" id="D0L6Q7"/>
<evidence type="ECO:0000313" key="3">
    <source>
        <dbReference type="Proteomes" id="UP000001219"/>
    </source>
</evidence>
<evidence type="ECO:0000313" key="2">
    <source>
        <dbReference type="EMBL" id="ACY23617.1"/>
    </source>
</evidence>
<reference evidence="2 3" key="2">
    <citation type="journal article" date="2010" name="Stand. Genomic Sci.">
        <title>Complete genome sequence of Gordonia bronchialis type strain (3410).</title>
        <authorList>
            <person name="Ivanova N."/>
            <person name="Sikorski J."/>
            <person name="Jando M."/>
            <person name="Lapidus A."/>
            <person name="Nolan M."/>
            <person name="Lucas S."/>
            <person name="Del Rio T.G."/>
            <person name="Tice H."/>
            <person name="Copeland A."/>
            <person name="Cheng J.F."/>
            <person name="Chen F."/>
            <person name="Bruce D."/>
            <person name="Goodwin L."/>
            <person name="Pitluck S."/>
            <person name="Mavromatis K."/>
            <person name="Ovchinnikova G."/>
            <person name="Pati A."/>
            <person name="Chen A."/>
            <person name="Palaniappan K."/>
            <person name="Land M."/>
            <person name="Hauser L."/>
            <person name="Chang Y.J."/>
            <person name="Jeffries C.D."/>
            <person name="Chain P."/>
            <person name="Saunders E."/>
            <person name="Han C."/>
            <person name="Detter J.C."/>
            <person name="Brettin T."/>
            <person name="Rohde M."/>
            <person name="Goker M."/>
            <person name="Bristow J."/>
            <person name="Eisen J.A."/>
            <person name="Markowitz V."/>
            <person name="Hugenholtz P."/>
            <person name="Klenk H.P."/>
            <person name="Kyrpides N.C."/>
        </authorList>
    </citation>
    <scope>NUCLEOTIDE SEQUENCE [LARGE SCALE GENOMIC DNA]</scope>
    <source>
        <strain evidence="3">ATCC 25592 / DSM 43247 / BCRC 13721 / JCM 3198 / KCTC 3076 / NBRC 16047 / NCTC 10667</strain>
    </source>
</reference>
<keyword evidence="1" id="KW-0812">Transmembrane</keyword>
<feature type="transmembrane region" description="Helical" evidence="1">
    <location>
        <begin position="37"/>
        <end position="59"/>
    </location>
</feature>
<reference evidence="3" key="1">
    <citation type="submission" date="2009-10" db="EMBL/GenBank/DDBJ databases">
        <title>The complete chromosome of Gordonia bronchialis DSM 43247.</title>
        <authorList>
            <consortium name="US DOE Joint Genome Institute (JGI-PGF)"/>
            <person name="Lucas S."/>
            <person name="Copeland A."/>
            <person name="Lapidus A."/>
            <person name="Glavina del Rio T."/>
            <person name="Dalin E."/>
            <person name="Tice H."/>
            <person name="Bruce D."/>
            <person name="Goodwin L."/>
            <person name="Pitluck S."/>
            <person name="Kyrpides N."/>
            <person name="Mavromatis K."/>
            <person name="Ivanova N."/>
            <person name="Ovchinnikova G."/>
            <person name="Saunders E."/>
            <person name="Brettin T."/>
            <person name="Detter J.C."/>
            <person name="Han C."/>
            <person name="Larimer F."/>
            <person name="Land M."/>
            <person name="Hauser L."/>
            <person name="Markowitz V."/>
            <person name="Cheng J.-F."/>
            <person name="Hugenholtz P."/>
            <person name="Woyke T."/>
            <person name="Wu D."/>
            <person name="Jando M."/>
            <person name="Schneider S."/>
            <person name="Goeker M."/>
            <person name="Klenk H.-P."/>
            <person name="Eisen J.A."/>
        </authorList>
    </citation>
    <scope>NUCLEOTIDE SEQUENCE [LARGE SCALE GENOMIC DNA]</scope>
    <source>
        <strain evidence="3">ATCC 25592 / DSM 43247 / BCRC 13721 / JCM 3198 / KCTC 3076 / NBRC 16047 / NCTC 10667</strain>
    </source>
</reference>
<keyword evidence="1" id="KW-1133">Transmembrane helix</keyword>
<evidence type="ECO:0008006" key="4">
    <source>
        <dbReference type="Google" id="ProtNLM"/>
    </source>
</evidence>
<dbReference type="EMBL" id="CP001802">
    <property type="protein sequence ID" value="ACY23617.1"/>
    <property type="molecule type" value="Genomic_DNA"/>
</dbReference>
<evidence type="ECO:0000256" key="1">
    <source>
        <dbReference type="SAM" id="Phobius"/>
    </source>
</evidence>
<dbReference type="KEGG" id="gbr:Gbro_4484"/>
<accession>D0L6Q7</accession>
<sequence>MRGVASAPAAGVIDAVVITVFALIGRASHEEAFSPIGIMQTVWPFLVGCAAGWSITYVYSHVRSSDWFGHDFRPDRMVPVGLVIWFCTVTVGMVVRYILHQGVELSFIIVAASFLGLFLLGWRAAFAALARRAQARD</sequence>